<protein>
    <submittedName>
        <fullName evidence="2">Uncharacterized protein</fullName>
    </submittedName>
</protein>
<comment type="caution">
    <text evidence="2">The sequence shown here is derived from an EMBL/GenBank/DDBJ whole genome shotgun (WGS) entry which is preliminary data.</text>
</comment>
<evidence type="ECO:0000313" key="2">
    <source>
        <dbReference type="EMBL" id="CAD6216827.1"/>
    </source>
</evidence>
<gene>
    <name evidence="2" type="ORF">NCGR_LOCUS10987</name>
</gene>
<dbReference type="EMBL" id="CAJGYO010000003">
    <property type="protein sequence ID" value="CAD6216827.1"/>
    <property type="molecule type" value="Genomic_DNA"/>
</dbReference>
<dbReference type="OrthoDB" id="10644864at2759"/>
<accession>A0A811MZE2</accession>
<proteinExistence type="predicted"/>
<evidence type="ECO:0000313" key="3">
    <source>
        <dbReference type="Proteomes" id="UP000604825"/>
    </source>
</evidence>
<name>A0A811MZE2_9POAL</name>
<feature type="region of interest" description="Disordered" evidence="1">
    <location>
        <begin position="186"/>
        <end position="214"/>
    </location>
</feature>
<sequence>MQKGKPFIELFRFLIIVDRPKIIIFIRETKVQLVHINVDLFSELSITPIEAFDFSVVDNLVRLFTMVVRSAADAEVEIDAIGDRLDELLSSALPSSSHHPQSQAVAARALRARIDHAVAPPEPLLAAFRRVSALGEEAAPPANPGDAESAVVFVDHVDQLRDAIKEVVARGKEAVRRVEEAVGFLGRAKAAARGGRPRPRPEADRGRRGTARGV</sequence>
<dbReference type="AlphaFoldDB" id="A0A811MZE2"/>
<dbReference type="Proteomes" id="UP000604825">
    <property type="component" value="Unassembled WGS sequence"/>
</dbReference>
<organism evidence="2 3">
    <name type="scientific">Miscanthus lutarioriparius</name>
    <dbReference type="NCBI Taxonomy" id="422564"/>
    <lineage>
        <taxon>Eukaryota</taxon>
        <taxon>Viridiplantae</taxon>
        <taxon>Streptophyta</taxon>
        <taxon>Embryophyta</taxon>
        <taxon>Tracheophyta</taxon>
        <taxon>Spermatophyta</taxon>
        <taxon>Magnoliopsida</taxon>
        <taxon>Liliopsida</taxon>
        <taxon>Poales</taxon>
        <taxon>Poaceae</taxon>
        <taxon>PACMAD clade</taxon>
        <taxon>Panicoideae</taxon>
        <taxon>Andropogonodae</taxon>
        <taxon>Andropogoneae</taxon>
        <taxon>Saccharinae</taxon>
        <taxon>Miscanthus</taxon>
    </lineage>
</organism>
<reference evidence="2" key="1">
    <citation type="submission" date="2020-10" db="EMBL/GenBank/DDBJ databases">
        <authorList>
            <person name="Han B."/>
            <person name="Lu T."/>
            <person name="Zhao Q."/>
            <person name="Huang X."/>
            <person name="Zhao Y."/>
        </authorList>
    </citation>
    <scope>NUCLEOTIDE SEQUENCE</scope>
</reference>
<evidence type="ECO:0000256" key="1">
    <source>
        <dbReference type="SAM" id="MobiDB-lite"/>
    </source>
</evidence>
<keyword evidence="3" id="KW-1185">Reference proteome</keyword>